<feature type="domain" description="CARDB" evidence="1">
    <location>
        <begin position="47"/>
        <end position="168"/>
    </location>
</feature>
<dbReference type="Gene3D" id="2.60.40.10">
    <property type="entry name" value="Immunoglobulins"/>
    <property type="match status" value="7"/>
</dbReference>
<feature type="domain" description="CARDB" evidence="1">
    <location>
        <begin position="178"/>
        <end position="299"/>
    </location>
</feature>
<gene>
    <name evidence="2" type="ORF">JYK02_36355</name>
</gene>
<evidence type="ECO:0000313" key="3">
    <source>
        <dbReference type="Proteomes" id="UP000664052"/>
    </source>
</evidence>
<name>A0ABS3DNU0_9BACT</name>
<dbReference type="RefSeq" id="WP_207057555.1">
    <property type="nucleotide sequence ID" value="NZ_JAFIMU010000016.1"/>
</dbReference>
<protein>
    <recommendedName>
        <fullName evidence="1">CARDB domain-containing protein</fullName>
    </recommendedName>
</protein>
<feature type="domain" description="CARDB" evidence="1">
    <location>
        <begin position="439"/>
        <end position="558"/>
    </location>
</feature>
<evidence type="ECO:0000313" key="2">
    <source>
        <dbReference type="EMBL" id="MBN8233001.1"/>
    </source>
</evidence>
<dbReference type="Pfam" id="PF07705">
    <property type="entry name" value="CARDB"/>
    <property type="match status" value="6"/>
</dbReference>
<proteinExistence type="predicted"/>
<comment type="caution">
    <text evidence="2">The sequence shown here is derived from an EMBL/GenBank/DDBJ whole genome shotgun (WGS) entry which is preliminary data.</text>
</comment>
<sequence>MSRRTPPWRHSCLFITGALALTGCTDGSVQEEAPALQQQASALVPGPDLRITELRAPDSATPGQPITVTAKVCNVGDQNIYGNSLLQVYLSTTPTQQVPSGAVPPPTAQLTQGQTDVSAVYAGQCVTRSLTFPVSPPAGFPGNAAYYLGAIVDTQKTVSESDETNNGFVRGLMGVGYQPDLVVTRVDAPASLTPGQPFTASATVCNVGTETTSGSAVEVYLSTVNGLTMPASSGPPPTTQSVVAAVPLGTLAAGQCRAIPFSGSAYPPPAAMPNQPLYLGAIADAWKNTAELREDNNAFVQGLVGVGNAPDLTVRSVTGPASVRQGDPFTATVTVCNTGTASANPADINVVLSSVPSLAAPAPAPRPTTEAPVATFSAPPLAVGQCATRTAQGFANRPPSSPYDAPLYLGAIVDLPRTVQELREDNNTRADTLMGVGVRPDLTVVSVSVPANAQPGQPVTATAKVCNVGTVRSPDVPLEVYVTNEPSLSVVAGPPPMSRLPLGSLGVPALEPRECVTRLVSGYANVPAGTVMPNPELYVGAIVDPMASLQELREDNNVSPLARIGLGYGPDLVVRTLTAPASIQPGGSLWTDVNICNDGTQSAPPSTVGLFLSTTPTAVPPTQGPPPPSQMQVGTVEVGSLPAGACVLYPKTVYAAVPPEARPAQPLYLVALADVNQQQVELREDNNLRVAEGPVSVGNGPDLVVKDVSGPSSATPGSPITLNVTVCNVGTASAGPSQVMGVLTPEETLSSQFPPVAPSEAPVGMVSLPPLPTGQCMTVPVSGSTYPPPYADPASPLFLGARVDASNQVVELREDNNTRVTSKLVTGSGPDLVIRSVTAPAALPQNASFTAQVQVCNEGNVAMYGSVPLDLFISTETSLFTPAQGQFPYTQVQVPVRGAMVPALSVGQCVTLSLEGAVIRPSAATTGQPLYVGALVDAPNSLMELREDNNALTRASPISQAQ</sequence>
<reference evidence="2 3" key="1">
    <citation type="submission" date="2021-02" db="EMBL/GenBank/DDBJ databases">
        <title>De Novo genome assembly of isolated myxobacteria.</title>
        <authorList>
            <person name="Stevens D.C."/>
        </authorList>
    </citation>
    <scope>NUCLEOTIDE SEQUENCE [LARGE SCALE GENOMIC DNA]</scope>
    <source>
        <strain evidence="2 3">ATCC 29039</strain>
    </source>
</reference>
<dbReference type="InterPro" id="IPR013783">
    <property type="entry name" value="Ig-like_fold"/>
</dbReference>
<dbReference type="EMBL" id="JAFIMU010000016">
    <property type="protein sequence ID" value="MBN8233001.1"/>
    <property type="molecule type" value="Genomic_DNA"/>
</dbReference>
<dbReference type="InterPro" id="IPR011635">
    <property type="entry name" value="CARDB"/>
</dbReference>
<organism evidence="2 3">
    <name type="scientific">Corallococcus macrosporus</name>
    <dbReference type="NCBI Taxonomy" id="35"/>
    <lineage>
        <taxon>Bacteria</taxon>
        <taxon>Pseudomonadati</taxon>
        <taxon>Myxococcota</taxon>
        <taxon>Myxococcia</taxon>
        <taxon>Myxococcales</taxon>
        <taxon>Cystobacterineae</taxon>
        <taxon>Myxococcaceae</taxon>
        <taxon>Corallococcus</taxon>
    </lineage>
</organism>
<feature type="domain" description="CARDB" evidence="1">
    <location>
        <begin position="830"/>
        <end position="954"/>
    </location>
</feature>
<keyword evidence="3" id="KW-1185">Reference proteome</keyword>
<accession>A0ABS3DNU0</accession>
<evidence type="ECO:0000259" key="1">
    <source>
        <dbReference type="Pfam" id="PF07705"/>
    </source>
</evidence>
<dbReference type="Proteomes" id="UP000664052">
    <property type="component" value="Unassembled WGS sequence"/>
</dbReference>
<feature type="domain" description="CARDB" evidence="1">
    <location>
        <begin position="701"/>
        <end position="819"/>
    </location>
</feature>
<dbReference type="PROSITE" id="PS51257">
    <property type="entry name" value="PROKAR_LIPOPROTEIN"/>
    <property type="match status" value="1"/>
</dbReference>
<feature type="domain" description="CARDB" evidence="1">
    <location>
        <begin position="309"/>
        <end position="429"/>
    </location>
</feature>